<keyword evidence="2" id="KW-1185">Reference proteome</keyword>
<dbReference type="AlphaFoldDB" id="A0A562TK70"/>
<comment type="caution">
    <text evidence="1">The sequence shown here is derived from an EMBL/GenBank/DDBJ whole genome shotgun (WGS) entry which is preliminary data.</text>
</comment>
<gene>
    <name evidence="1" type="ORF">JM93_00866</name>
</gene>
<evidence type="ECO:0008006" key="3">
    <source>
        <dbReference type="Google" id="ProtNLM"/>
    </source>
</evidence>
<evidence type="ECO:0000313" key="1">
    <source>
        <dbReference type="EMBL" id="TWI93310.1"/>
    </source>
</evidence>
<dbReference type="InterPro" id="IPR021727">
    <property type="entry name" value="DUF3299"/>
</dbReference>
<accession>A0A562TK70</accession>
<name>A0A562TK70_9HYPH</name>
<dbReference type="RefSeq" id="WP_170230509.1">
    <property type="nucleotide sequence ID" value="NZ_SMLY01000060.1"/>
</dbReference>
<dbReference type="Gene3D" id="2.40.50.870">
    <property type="entry name" value="Protein of unknown function (DUF3299)"/>
    <property type="match status" value="1"/>
</dbReference>
<evidence type="ECO:0000313" key="2">
    <source>
        <dbReference type="Proteomes" id="UP000320593"/>
    </source>
</evidence>
<dbReference type="Proteomes" id="UP000320593">
    <property type="component" value="Unassembled WGS sequence"/>
</dbReference>
<protein>
    <recommendedName>
        <fullName evidence="3">DUF3299 domain-containing protein</fullName>
    </recommendedName>
</protein>
<dbReference type="EMBL" id="VLLF01000001">
    <property type="protein sequence ID" value="TWI93310.1"/>
    <property type="molecule type" value="Genomic_DNA"/>
</dbReference>
<proteinExistence type="predicted"/>
<sequence length="223" mass="24266">MQFRGLIVFLVAVTMGTQVFAKPPVAIGWADLKDPHAEFNDPFEALGIFELQSLSTYLRAGQQLQDLDLDDATRKRLENRRRIAANSLKNKGYDAQRLVDQRFVVAEKRARAGVAGNPDLDGKPVKLSGFVIPAPPGASGKPRAYLVPELGMCAHVPPPPANNLVLAHLPGSTPVLPLFTQITVTGTLTKQLQEQTMRVVDGPVRMISLWTLDATGLEIPQAN</sequence>
<reference evidence="1 2" key="1">
    <citation type="submission" date="2019-07" db="EMBL/GenBank/DDBJ databases">
        <title>Genomic Encyclopedia of Archaeal and Bacterial Type Strains, Phase II (KMG-II): from individual species to whole genera.</title>
        <authorList>
            <person name="Goeker M."/>
        </authorList>
    </citation>
    <scope>NUCLEOTIDE SEQUENCE [LARGE SCALE GENOMIC DNA]</scope>
    <source>
        <strain evidence="1 2">ATCC BAA-252</strain>
    </source>
</reference>
<organism evidence="1 2">
    <name type="scientific">Roseibium hamelinense</name>
    <dbReference type="NCBI Taxonomy" id="150831"/>
    <lineage>
        <taxon>Bacteria</taxon>
        <taxon>Pseudomonadati</taxon>
        <taxon>Pseudomonadota</taxon>
        <taxon>Alphaproteobacteria</taxon>
        <taxon>Hyphomicrobiales</taxon>
        <taxon>Stappiaceae</taxon>
        <taxon>Roseibium</taxon>
    </lineage>
</organism>
<dbReference type="Pfam" id="PF11736">
    <property type="entry name" value="DUF3299"/>
    <property type="match status" value="1"/>
</dbReference>